<dbReference type="OrthoDB" id="1121837at2"/>
<sequence length="100" mass="11767">MILFNITVNVSHAAEKEWLKFMKEVHIPEIMASGLPIETKLLRLLTEIDNEGATYTNQFIFRTMEDFLAYQTNFQAELQDKHHQKFNGQYVSFRTLLEEA</sequence>
<dbReference type="Proteomes" id="UP000304900">
    <property type="component" value="Unassembled WGS sequence"/>
</dbReference>
<dbReference type="InterPro" id="IPR025563">
    <property type="entry name" value="DUF4286"/>
</dbReference>
<keyword evidence="2" id="KW-1185">Reference proteome</keyword>
<comment type="caution">
    <text evidence="1">The sequence shown here is derived from an EMBL/GenBank/DDBJ whole genome shotgun (WGS) entry which is preliminary data.</text>
</comment>
<name>A0A4U6D7Z3_9BACT</name>
<evidence type="ECO:0000313" key="1">
    <source>
        <dbReference type="EMBL" id="TKT93579.1"/>
    </source>
</evidence>
<dbReference type="Pfam" id="PF14114">
    <property type="entry name" value="DUF4286"/>
    <property type="match status" value="1"/>
</dbReference>
<evidence type="ECO:0000313" key="2">
    <source>
        <dbReference type="Proteomes" id="UP000304900"/>
    </source>
</evidence>
<accession>A0A4U6D7Z3</accession>
<reference evidence="1 2" key="1">
    <citation type="submission" date="2019-05" db="EMBL/GenBank/DDBJ databases">
        <title>Dyadobacter AR-3-8 sp. nov., isolated from arctic soil.</title>
        <authorList>
            <person name="Chaudhary D.K."/>
        </authorList>
    </citation>
    <scope>NUCLEOTIDE SEQUENCE [LARGE SCALE GENOMIC DNA]</scope>
    <source>
        <strain evidence="1 2">AR-3-8</strain>
    </source>
</reference>
<protein>
    <submittedName>
        <fullName evidence="1">DUF4286 family protein</fullName>
    </submittedName>
</protein>
<dbReference type="EMBL" id="SZVO01000002">
    <property type="protein sequence ID" value="TKT93579.1"/>
    <property type="molecule type" value="Genomic_DNA"/>
</dbReference>
<proteinExistence type="predicted"/>
<dbReference type="AlphaFoldDB" id="A0A4U6D7Z3"/>
<organism evidence="1 2">
    <name type="scientific">Dyadobacter frigoris</name>
    <dbReference type="NCBI Taxonomy" id="2576211"/>
    <lineage>
        <taxon>Bacteria</taxon>
        <taxon>Pseudomonadati</taxon>
        <taxon>Bacteroidota</taxon>
        <taxon>Cytophagia</taxon>
        <taxon>Cytophagales</taxon>
        <taxon>Spirosomataceae</taxon>
        <taxon>Dyadobacter</taxon>
    </lineage>
</organism>
<dbReference type="RefSeq" id="WP_137339255.1">
    <property type="nucleotide sequence ID" value="NZ_BSQH01000029.1"/>
</dbReference>
<gene>
    <name evidence="1" type="ORF">FDK13_07015</name>
</gene>